<dbReference type="InterPro" id="IPR021903">
    <property type="entry name" value="DUF3515"/>
</dbReference>
<dbReference type="Proteomes" id="UP000037387">
    <property type="component" value="Unassembled WGS sequence"/>
</dbReference>
<evidence type="ECO:0008006" key="4">
    <source>
        <dbReference type="Google" id="ProtNLM"/>
    </source>
</evidence>
<protein>
    <recommendedName>
        <fullName evidence="4">DUF3515 domain-containing protein</fullName>
    </recommendedName>
</protein>
<accession>A0A0M0F3S5</accession>
<dbReference type="EMBL" id="ATNL01000013">
    <property type="protein sequence ID" value="KON72032.1"/>
    <property type="molecule type" value="Genomic_DNA"/>
</dbReference>
<dbReference type="PATRIC" id="fig|1350482.3.peg.3607"/>
<dbReference type="Pfam" id="PF12028">
    <property type="entry name" value="DUF3515"/>
    <property type="match status" value="1"/>
</dbReference>
<evidence type="ECO:0000256" key="1">
    <source>
        <dbReference type="SAM" id="MobiDB-lite"/>
    </source>
</evidence>
<proteinExistence type="predicted"/>
<evidence type="ECO:0000313" key="3">
    <source>
        <dbReference type="Proteomes" id="UP000037387"/>
    </source>
</evidence>
<gene>
    <name evidence="2" type="ORF">M768_16350</name>
</gene>
<name>A0A0M0F3S5_CELCE</name>
<dbReference type="AlphaFoldDB" id="A0A0M0F3S5"/>
<evidence type="ECO:0000313" key="2">
    <source>
        <dbReference type="EMBL" id="KON72032.1"/>
    </source>
</evidence>
<organism evidence="2 3">
    <name type="scientific">Cellulosimicrobium cellulans F16</name>
    <dbReference type="NCBI Taxonomy" id="1350482"/>
    <lineage>
        <taxon>Bacteria</taxon>
        <taxon>Bacillati</taxon>
        <taxon>Actinomycetota</taxon>
        <taxon>Actinomycetes</taxon>
        <taxon>Micrococcales</taxon>
        <taxon>Promicromonosporaceae</taxon>
        <taxon>Cellulosimicrobium</taxon>
    </lineage>
</organism>
<keyword evidence="3" id="KW-1185">Reference proteome</keyword>
<feature type="region of interest" description="Disordered" evidence="1">
    <location>
        <begin position="1"/>
        <end position="30"/>
    </location>
</feature>
<sequence length="191" mass="19370">MGRYGGRVLDAVPPASPSTHPGAPRPRRPRPLARTLAVPALLGVVAATAACAPRIGVPVADDAQNPLCADVVLALPETLGVDLAKVGTTSQATAAWGEPGAAVTLRCGVEVPGPTTTTCQSVESEGGTVDWLVVEDQGTWTFTTYGRDPAVQVVVPPAVTEGHSTAFISDLGRAVMEVPQTRACVGAADAG</sequence>
<reference evidence="2 3" key="1">
    <citation type="journal article" date="2015" name="Sci. Rep.">
        <title>Functional and structural properties of a novel cellulosome-like multienzyme complex: efficient glycoside hydrolysis of water-insoluble 7-xylosyl-10-deacetylpaclitaxel.</title>
        <authorList>
            <person name="Dou T.Y."/>
            <person name="Luan H.W."/>
            <person name="Ge G.B."/>
            <person name="Dong M.M."/>
            <person name="Zou H.F."/>
            <person name="He Y.Q."/>
            <person name="Cui P."/>
            <person name="Wang J.Y."/>
            <person name="Hao D.C."/>
            <person name="Yang S.L."/>
            <person name="Yang L."/>
        </authorList>
    </citation>
    <scope>NUCLEOTIDE SEQUENCE [LARGE SCALE GENOMIC DNA]</scope>
    <source>
        <strain evidence="2 3">F16</strain>
    </source>
</reference>
<comment type="caution">
    <text evidence="2">The sequence shown here is derived from an EMBL/GenBank/DDBJ whole genome shotgun (WGS) entry which is preliminary data.</text>
</comment>